<feature type="compositionally biased region" description="Low complexity" evidence="1">
    <location>
        <begin position="52"/>
        <end position="69"/>
    </location>
</feature>
<organism evidence="2 3">
    <name type="scientific">Phytophthora rubi</name>
    <dbReference type="NCBI Taxonomy" id="129364"/>
    <lineage>
        <taxon>Eukaryota</taxon>
        <taxon>Sar</taxon>
        <taxon>Stramenopiles</taxon>
        <taxon>Oomycota</taxon>
        <taxon>Peronosporomycetes</taxon>
        <taxon>Peronosporales</taxon>
        <taxon>Peronosporaceae</taxon>
        <taxon>Phytophthora</taxon>
    </lineage>
</organism>
<sequence>MNLRGVDRNKNFGPDAWRAHREGSTAGEASHYGTCRSGGIVLILRFVPLGKSPATSSSGGSSIAGVDASPAWKPASHIRTATTTSCSDSSNSSIAGRGTTRWNWCKPRLEGSRASHRRTATTTSSGSGSSSSSSSSSSIAD</sequence>
<dbReference type="Proteomes" id="UP000434957">
    <property type="component" value="Unassembled WGS sequence"/>
</dbReference>
<keyword evidence="3" id="KW-1185">Reference proteome</keyword>
<feature type="region of interest" description="Disordered" evidence="1">
    <location>
        <begin position="52"/>
        <end position="141"/>
    </location>
</feature>
<feature type="region of interest" description="Disordered" evidence="1">
    <location>
        <begin position="1"/>
        <end position="30"/>
    </location>
</feature>
<dbReference type="AlphaFoldDB" id="A0A6A4BMF3"/>
<protein>
    <submittedName>
        <fullName evidence="2">Uncharacterized protein</fullName>
    </submittedName>
</protein>
<accession>A0A6A4BMF3</accession>
<gene>
    <name evidence="2" type="ORF">PR003_g29420</name>
</gene>
<feature type="compositionally biased region" description="Basic and acidic residues" evidence="1">
    <location>
        <begin position="1"/>
        <end position="10"/>
    </location>
</feature>
<proteinExistence type="predicted"/>
<evidence type="ECO:0000313" key="2">
    <source>
        <dbReference type="EMBL" id="KAE9275122.1"/>
    </source>
</evidence>
<feature type="compositionally biased region" description="Low complexity" evidence="1">
    <location>
        <begin position="120"/>
        <end position="141"/>
    </location>
</feature>
<reference evidence="2 3" key="1">
    <citation type="submission" date="2018-08" db="EMBL/GenBank/DDBJ databases">
        <title>Genomic investigation of the strawberry pathogen Phytophthora fragariae indicates pathogenicity is determined by transcriptional variation in three key races.</title>
        <authorList>
            <person name="Adams T.M."/>
            <person name="Armitage A.D."/>
            <person name="Sobczyk M.K."/>
            <person name="Bates H.J."/>
            <person name="Dunwell J.M."/>
            <person name="Nellist C.F."/>
            <person name="Harrison R.J."/>
        </authorList>
    </citation>
    <scope>NUCLEOTIDE SEQUENCE [LARGE SCALE GENOMIC DNA]</scope>
    <source>
        <strain evidence="2 3">SCRP333</strain>
    </source>
</reference>
<name>A0A6A4BMF3_9STRA</name>
<evidence type="ECO:0000256" key="1">
    <source>
        <dbReference type="SAM" id="MobiDB-lite"/>
    </source>
</evidence>
<evidence type="ECO:0000313" key="3">
    <source>
        <dbReference type="Proteomes" id="UP000434957"/>
    </source>
</evidence>
<comment type="caution">
    <text evidence="2">The sequence shown here is derived from an EMBL/GenBank/DDBJ whole genome shotgun (WGS) entry which is preliminary data.</text>
</comment>
<feature type="compositionally biased region" description="Low complexity" evidence="1">
    <location>
        <begin position="80"/>
        <end position="93"/>
    </location>
</feature>
<dbReference type="EMBL" id="QXFT01004925">
    <property type="protein sequence ID" value="KAE9275122.1"/>
    <property type="molecule type" value="Genomic_DNA"/>
</dbReference>